<protein>
    <submittedName>
        <fullName evidence="2">Uncharacterized protein</fullName>
    </submittedName>
</protein>
<comment type="caution">
    <text evidence="2">The sequence shown here is derived from an EMBL/GenBank/DDBJ whole genome shotgun (WGS) entry which is preliminary data.</text>
</comment>
<dbReference type="Proteomes" id="UP001476798">
    <property type="component" value="Unassembled WGS sequence"/>
</dbReference>
<proteinExistence type="predicted"/>
<name>A0ABV0PSS4_9TELE</name>
<sequence length="105" mass="11598">VTGSQSPTAVAEPARTLWDSYPDDSIKQDASLQVTGSQSPTAVAEPARTLWDSYPDDSIKQDASLQLICLTGLRMAPNYPHKKKIQKLLKRRLVSPHQVAQVRKT</sequence>
<evidence type="ECO:0000313" key="2">
    <source>
        <dbReference type="EMBL" id="MEQ2186558.1"/>
    </source>
</evidence>
<reference evidence="2 3" key="1">
    <citation type="submission" date="2021-06" db="EMBL/GenBank/DDBJ databases">
        <authorList>
            <person name="Palmer J.M."/>
        </authorList>
    </citation>
    <scope>NUCLEOTIDE SEQUENCE [LARGE SCALE GENOMIC DNA]</scope>
    <source>
        <strain evidence="2 3">GA_2019</strain>
        <tissue evidence="2">Muscle</tissue>
    </source>
</reference>
<dbReference type="EMBL" id="JAHRIO010084484">
    <property type="protein sequence ID" value="MEQ2186558.1"/>
    <property type="molecule type" value="Genomic_DNA"/>
</dbReference>
<organism evidence="2 3">
    <name type="scientific">Goodea atripinnis</name>
    <dbReference type="NCBI Taxonomy" id="208336"/>
    <lineage>
        <taxon>Eukaryota</taxon>
        <taxon>Metazoa</taxon>
        <taxon>Chordata</taxon>
        <taxon>Craniata</taxon>
        <taxon>Vertebrata</taxon>
        <taxon>Euteleostomi</taxon>
        <taxon>Actinopterygii</taxon>
        <taxon>Neopterygii</taxon>
        <taxon>Teleostei</taxon>
        <taxon>Neoteleostei</taxon>
        <taxon>Acanthomorphata</taxon>
        <taxon>Ovalentaria</taxon>
        <taxon>Atherinomorphae</taxon>
        <taxon>Cyprinodontiformes</taxon>
        <taxon>Goodeidae</taxon>
        <taxon>Goodea</taxon>
    </lineage>
</organism>
<feature type="region of interest" description="Disordered" evidence="1">
    <location>
        <begin position="1"/>
        <end position="22"/>
    </location>
</feature>
<accession>A0ABV0PSS4</accession>
<keyword evidence="3" id="KW-1185">Reference proteome</keyword>
<evidence type="ECO:0000313" key="3">
    <source>
        <dbReference type="Proteomes" id="UP001476798"/>
    </source>
</evidence>
<feature type="non-terminal residue" evidence="2">
    <location>
        <position position="1"/>
    </location>
</feature>
<evidence type="ECO:0000256" key="1">
    <source>
        <dbReference type="SAM" id="MobiDB-lite"/>
    </source>
</evidence>
<gene>
    <name evidence="2" type="ORF">GOODEAATRI_029821</name>
</gene>